<keyword evidence="3" id="KW-1185">Reference proteome</keyword>
<gene>
    <name evidence="2" type="ORF">B0I35DRAFT_419055</name>
</gene>
<dbReference type="OrthoDB" id="3473305at2759"/>
<organism evidence="2 3">
    <name type="scientific">Stachybotrys elegans</name>
    <dbReference type="NCBI Taxonomy" id="80388"/>
    <lineage>
        <taxon>Eukaryota</taxon>
        <taxon>Fungi</taxon>
        <taxon>Dikarya</taxon>
        <taxon>Ascomycota</taxon>
        <taxon>Pezizomycotina</taxon>
        <taxon>Sordariomycetes</taxon>
        <taxon>Hypocreomycetidae</taxon>
        <taxon>Hypocreales</taxon>
        <taxon>Stachybotryaceae</taxon>
        <taxon>Stachybotrys</taxon>
    </lineage>
</organism>
<dbReference type="InterPro" id="IPR045518">
    <property type="entry name" value="2EXR"/>
</dbReference>
<evidence type="ECO:0000313" key="3">
    <source>
        <dbReference type="Proteomes" id="UP000813444"/>
    </source>
</evidence>
<dbReference type="Pfam" id="PF20150">
    <property type="entry name" value="2EXR"/>
    <property type="match status" value="1"/>
</dbReference>
<accession>A0A8K0T8B2</accession>
<sequence>MADSTPEFGSFNEAHCSQQPLGPSKFELFPKLSTELRLRIWELSLQRCRLLFVNNGARVTGRRLNNYELKLNRSVPIFIEWLDTDPRPIDLDQTKITFFDHPRMMKKAWDYFEDCILGDQHSQPLQRTFSYAMAESRTRLPKVTDIETMKAYLDRELHRWISFANMMSLDLILDKMIADIPLL</sequence>
<evidence type="ECO:0000259" key="1">
    <source>
        <dbReference type="Pfam" id="PF20150"/>
    </source>
</evidence>
<proteinExistence type="predicted"/>
<reference evidence="2" key="1">
    <citation type="journal article" date="2021" name="Nat. Commun.">
        <title>Genetic determinants of endophytism in the Arabidopsis root mycobiome.</title>
        <authorList>
            <person name="Mesny F."/>
            <person name="Miyauchi S."/>
            <person name="Thiergart T."/>
            <person name="Pickel B."/>
            <person name="Atanasova L."/>
            <person name="Karlsson M."/>
            <person name="Huettel B."/>
            <person name="Barry K.W."/>
            <person name="Haridas S."/>
            <person name="Chen C."/>
            <person name="Bauer D."/>
            <person name="Andreopoulos W."/>
            <person name="Pangilinan J."/>
            <person name="LaButti K."/>
            <person name="Riley R."/>
            <person name="Lipzen A."/>
            <person name="Clum A."/>
            <person name="Drula E."/>
            <person name="Henrissat B."/>
            <person name="Kohler A."/>
            <person name="Grigoriev I.V."/>
            <person name="Martin F.M."/>
            <person name="Hacquard S."/>
        </authorList>
    </citation>
    <scope>NUCLEOTIDE SEQUENCE</scope>
    <source>
        <strain evidence="2">MPI-CAGE-CH-0235</strain>
    </source>
</reference>
<dbReference type="Proteomes" id="UP000813444">
    <property type="component" value="Unassembled WGS sequence"/>
</dbReference>
<protein>
    <recommendedName>
        <fullName evidence="1">2EXR domain-containing protein</fullName>
    </recommendedName>
</protein>
<name>A0A8K0T8B2_9HYPO</name>
<dbReference type="EMBL" id="JAGPNK010000001">
    <property type="protein sequence ID" value="KAH7329019.1"/>
    <property type="molecule type" value="Genomic_DNA"/>
</dbReference>
<evidence type="ECO:0000313" key="2">
    <source>
        <dbReference type="EMBL" id="KAH7329019.1"/>
    </source>
</evidence>
<comment type="caution">
    <text evidence="2">The sequence shown here is derived from an EMBL/GenBank/DDBJ whole genome shotgun (WGS) entry which is preliminary data.</text>
</comment>
<feature type="domain" description="2EXR" evidence="1">
    <location>
        <begin position="26"/>
        <end position="58"/>
    </location>
</feature>
<dbReference type="AlphaFoldDB" id="A0A8K0T8B2"/>